<dbReference type="SUPFAM" id="SSF56672">
    <property type="entry name" value="DNA/RNA polymerases"/>
    <property type="match status" value="1"/>
</dbReference>
<dbReference type="Proteomes" id="UP000765509">
    <property type="component" value="Unassembled WGS sequence"/>
</dbReference>
<sequence>MAAFILNRTPVSTLDFVAPLSKWDLSASLRLADLHPFGCTVIMNSPKPRRKSKVSPTGVLCMLVGIEEGHHNYCLFDPKTNSIYISHDCIFKDEEAFWPSHSPYSPTLAQELFLLPSIPSFNPLPDVQESINVPDNVLFVPEENDSEGTSAIPHAAPILDTTSPSPNLQVPIEADSSTPAFPGQPNSTSSLSGGNNDALPKGWTYDFVPIEAPQNIDSSVSSSNILTSGQLRRPPSRFAGAVINKVPVSFKEAMASSKDNEWLVAVQNEFSSLERHGVLEEVDLQKGLRLLDTTWVFREKTDSLGNIIEQKSCLCVQGFLQVENLDFHETFAPTGRLSTLRFLLGYCANHNFDLHQMDVKTAFLHGDLDKDLVIRLLEGYDNPHSKSICLKLKKSLYGLKQSPRNWYLKIRKFFVEAGFRPSAANPCFFIRNNPDPCFVFMHVDDLVIGGTNLNVFRSQISSVFDMKDLGDLCYVLGMKVTRNRVDRVIFLNQELYVNSLLNSFGMGSCKPASTPQVPSSRLVPHVSTESQPATIHFRRAVGLLKYLVACTRPDLAYSASCLSQFLSLPSHDHELAFKHVLRYLKGTSTWGLWLGKIGNNSSITAYCDSDWGSNYDSRSFSGSCVLLYGLVGWKTTKQEVVALSSTEAEYHSISNCCQDVCWLLELVSDLGLSIKANVFCDNQGALALLKNPLYQHRTRHIKLRLHWCRQLLEEGIVDVKYISTALMPADLLTKSLGRIQHQEHFSSLGLSSFEHRRVSKTGC</sequence>
<dbReference type="CDD" id="cd09272">
    <property type="entry name" value="RNase_HI_RT_Ty1"/>
    <property type="match status" value="1"/>
</dbReference>
<name>A0A9Q3PB71_9BASI</name>
<dbReference type="InterPro" id="IPR043502">
    <property type="entry name" value="DNA/RNA_pol_sf"/>
</dbReference>
<dbReference type="AlphaFoldDB" id="A0A9Q3PB71"/>
<evidence type="ECO:0000313" key="4">
    <source>
        <dbReference type="EMBL" id="MBW0555708.1"/>
    </source>
</evidence>
<dbReference type="PANTHER" id="PTHR11439:SF483">
    <property type="entry name" value="PEPTIDE SYNTHASE GLIP-LIKE, PUTATIVE (AFU_ORTHOLOGUE AFUA_3G12920)-RELATED"/>
    <property type="match status" value="1"/>
</dbReference>
<evidence type="ECO:0000313" key="5">
    <source>
        <dbReference type="Proteomes" id="UP000765509"/>
    </source>
</evidence>
<dbReference type="OrthoDB" id="4501190at2759"/>
<evidence type="ECO:0000259" key="3">
    <source>
        <dbReference type="Pfam" id="PF25597"/>
    </source>
</evidence>
<evidence type="ECO:0008006" key="6">
    <source>
        <dbReference type="Google" id="ProtNLM"/>
    </source>
</evidence>
<gene>
    <name evidence="4" type="ORF">O181_095423</name>
</gene>
<keyword evidence="5" id="KW-1185">Reference proteome</keyword>
<dbReference type="EMBL" id="AVOT02062792">
    <property type="protein sequence ID" value="MBW0555708.1"/>
    <property type="molecule type" value="Genomic_DNA"/>
</dbReference>
<dbReference type="PANTHER" id="PTHR11439">
    <property type="entry name" value="GAG-POL-RELATED RETROTRANSPOSON"/>
    <property type="match status" value="1"/>
</dbReference>
<organism evidence="4 5">
    <name type="scientific">Austropuccinia psidii MF-1</name>
    <dbReference type="NCBI Taxonomy" id="1389203"/>
    <lineage>
        <taxon>Eukaryota</taxon>
        <taxon>Fungi</taxon>
        <taxon>Dikarya</taxon>
        <taxon>Basidiomycota</taxon>
        <taxon>Pucciniomycotina</taxon>
        <taxon>Pucciniomycetes</taxon>
        <taxon>Pucciniales</taxon>
        <taxon>Sphaerophragmiaceae</taxon>
        <taxon>Austropuccinia</taxon>
    </lineage>
</organism>
<accession>A0A9Q3PB71</accession>
<dbReference type="Pfam" id="PF07727">
    <property type="entry name" value="RVT_2"/>
    <property type="match status" value="1"/>
</dbReference>
<feature type="region of interest" description="Disordered" evidence="1">
    <location>
        <begin position="162"/>
        <end position="195"/>
    </location>
</feature>
<evidence type="ECO:0000259" key="2">
    <source>
        <dbReference type="Pfam" id="PF07727"/>
    </source>
</evidence>
<dbReference type="InterPro" id="IPR057670">
    <property type="entry name" value="SH3_retrovirus"/>
</dbReference>
<protein>
    <recommendedName>
        <fullName evidence="6">Reverse transcriptase Ty1/copia-type domain-containing protein</fullName>
    </recommendedName>
</protein>
<dbReference type="Pfam" id="PF25597">
    <property type="entry name" value="SH3_retrovirus"/>
    <property type="match status" value="1"/>
</dbReference>
<feature type="compositionally biased region" description="Polar residues" evidence="1">
    <location>
        <begin position="175"/>
        <end position="195"/>
    </location>
</feature>
<feature type="domain" description="Reverse transcriptase Ty1/copia-type" evidence="2">
    <location>
        <begin position="280"/>
        <end position="517"/>
    </location>
</feature>
<evidence type="ECO:0000256" key="1">
    <source>
        <dbReference type="SAM" id="MobiDB-lite"/>
    </source>
</evidence>
<proteinExistence type="predicted"/>
<comment type="caution">
    <text evidence="4">The sequence shown here is derived from an EMBL/GenBank/DDBJ whole genome shotgun (WGS) entry which is preliminary data.</text>
</comment>
<reference evidence="4" key="1">
    <citation type="submission" date="2021-03" db="EMBL/GenBank/DDBJ databases">
        <title>Draft genome sequence of rust myrtle Austropuccinia psidii MF-1, a brazilian biotype.</title>
        <authorList>
            <person name="Quecine M.C."/>
            <person name="Pachon D.M.R."/>
            <person name="Bonatelli M.L."/>
            <person name="Correr F.H."/>
            <person name="Franceschini L.M."/>
            <person name="Leite T.F."/>
            <person name="Margarido G.R.A."/>
            <person name="Almeida C.A."/>
            <person name="Ferrarezi J.A."/>
            <person name="Labate C.A."/>
        </authorList>
    </citation>
    <scope>NUCLEOTIDE SEQUENCE</scope>
    <source>
        <strain evidence="4">MF-1</strain>
    </source>
</reference>
<feature type="domain" description="Retroviral polymerase SH3-like" evidence="3">
    <location>
        <begin position="39"/>
        <end position="98"/>
    </location>
</feature>
<dbReference type="InterPro" id="IPR013103">
    <property type="entry name" value="RVT_2"/>
</dbReference>